<accession>A0A7W4IF54</accession>
<dbReference type="GO" id="GO:0003700">
    <property type="term" value="F:DNA-binding transcription factor activity"/>
    <property type="evidence" value="ECO:0007669"/>
    <property type="project" value="TreeGrafter"/>
</dbReference>
<dbReference type="PANTHER" id="PTHR30136">
    <property type="entry name" value="HELIX-TURN-HELIX TRANSCRIPTIONAL REGULATOR, ICLR FAMILY"/>
    <property type="match status" value="1"/>
</dbReference>
<feature type="domain" description="HTH iclR-type" evidence="4">
    <location>
        <begin position="19"/>
        <end position="79"/>
    </location>
</feature>
<evidence type="ECO:0000313" key="7">
    <source>
        <dbReference type="Proteomes" id="UP000589085"/>
    </source>
</evidence>
<feature type="domain" description="IclR-ED" evidence="5">
    <location>
        <begin position="80"/>
        <end position="262"/>
    </location>
</feature>
<dbReference type="PANTHER" id="PTHR30136:SF34">
    <property type="entry name" value="TRANSCRIPTIONAL REGULATOR"/>
    <property type="match status" value="1"/>
</dbReference>
<keyword evidence="2" id="KW-0238">DNA-binding</keyword>
<proteinExistence type="predicted"/>
<dbReference type="SUPFAM" id="SSF46785">
    <property type="entry name" value="Winged helix' DNA-binding domain"/>
    <property type="match status" value="1"/>
</dbReference>
<dbReference type="InterPro" id="IPR036390">
    <property type="entry name" value="WH_DNA-bd_sf"/>
</dbReference>
<dbReference type="GO" id="GO:0003677">
    <property type="term" value="F:DNA binding"/>
    <property type="evidence" value="ECO:0007669"/>
    <property type="project" value="UniProtKB-KW"/>
</dbReference>
<keyword evidence="1" id="KW-0805">Transcription regulation</keyword>
<dbReference type="InterPro" id="IPR029016">
    <property type="entry name" value="GAF-like_dom_sf"/>
</dbReference>
<dbReference type="InterPro" id="IPR005471">
    <property type="entry name" value="Tscrpt_reg_IclR_N"/>
</dbReference>
<dbReference type="GO" id="GO:0045892">
    <property type="term" value="P:negative regulation of DNA-templated transcription"/>
    <property type="evidence" value="ECO:0007669"/>
    <property type="project" value="TreeGrafter"/>
</dbReference>
<dbReference type="Gene3D" id="1.10.10.10">
    <property type="entry name" value="Winged helix-like DNA-binding domain superfamily/Winged helix DNA-binding domain"/>
    <property type="match status" value="1"/>
</dbReference>
<comment type="caution">
    <text evidence="6">The sequence shown here is derived from an EMBL/GenBank/DDBJ whole genome shotgun (WGS) entry which is preliminary data.</text>
</comment>
<dbReference type="InterPro" id="IPR036388">
    <property type="entry name" value="WH-like_DNA-bd_sf"/>
</dbReference>
<dbReference type="Pfam" id="PF09339">
    <property type="entry name" value="HTH_IclR"/>
    <property type="match status" value="1"/>
</dbReference>
<dbReference type="PROSITE" id="PS51077">
    <property type="entry name" value="HTH_ICLR"/>
    <property type="match status" value="1"/>
</dbReference>
<gene>
    <name evidence="6" type="ORF">HLH48_15870</name>
</gene>
<evidence type="ECO:0000256" key="2">
    <source>
        <dbReference type="ARBA" id="ARBA00023125"/>
    </source>
</evidence>
<name>A0A7W4IF54_9PROT</name>
<sequence length="266" mass="28658">MNTGSVGIADEPAESRDFVTALARGLDVLRVCAQAPEGLTLADVARQVDLPRAAVRRALLTLVTTGYLVQYGRLFQVTPRVLDLSARMKDLPLPRLAQPILNQLSETLNESASLAILDGRDILYIARTETRRILAVDLTVGARLPAWCTSMGRVLLAALPDTERRGHMPPVLDARTPRTTTDLAALGRLFAQIRRDGYCVQDQELETGLRSVAAPVRGPDGTVVAALNVSTQAARTSMRDLRKLVIPAVVDAATALGHALKGQTRA</sequence>
<protein>
    <submittedName>
        <fullName evidence="6">Helix-turn-helix domain-containing protein</fullName>
    </submittedName>
</protein>
<dbReference type="RefSeq" id="WP_182998462.1">
    <property type="nucleotide sequence ID" value="NZ_JABEQJ010000023.1"/>
</dbReference>
<dbReference type="Pfam" id="PF01614">
    <property type="entry name" value="IclR_C"/>
    <property type="match status" value="1"/>
</dbReference>
<organism evidence="6 7">
    <name type="scientific">Gluconacetobacter sacchari</name>
    <dbReference type="NCBI Taxonomy" id="92759"/>
    <lineage>
        <taxon>Bacteria</taxon>
        <taxon>Pseudomonadati</taxon>
        <taxon>Pseudomonadota</taxon>
        <taxon>Alphaproteobacteria</taxon>
        <taxon>Acetobacterales</taxon>
        <taxon>Acetobacteraceae</taxon>
        <taxon>Gluconacetobacter</taxon>
    </lineage>
</organism>
<evidence type="ECO:0000256" key="3">
    <source>
        <dbReference type="ARBA" id="ARBA00023163"/>
    </source>
</evidence>
<reference evidence="6 7" key="1">
    <citation type="submission" date="2020-04" db="EMBL/GenBank/DDBJ databases">
        <title>Description of novel Gluconacetobacter.</title>
        <authorList>
            <person name="Sombolestani A."/>
        </authorList>
    </citation>
    <scope>NUCLEOTIDE SEQUENCE [LARGE SCALE GENOMIC DNA]</scope>
    <source>
        <strain evidence="6 7">LMG 19747</strain>
    </source>
</reference>
<dbReference type="InterPro" id="IPR050707">
    <property type="entry name" value="HTH_MetabolicPath_Reg"/>
</dbReference>
<evidence type="ECO:0000259" key="4">
    <source>
        <dbReference type="PROSITE" id="PS51077"/>
    </source>
</evidence>
<evidence type="ECO:0000313" key="6">
    <source>
        <dbReference type="EMBL" id="MBB2161629.1"/>
    </source>
</evidence>
<dbReference type="PROSITE" id="PS51078">
    <property type="entry name" value="ICLR_ED"/>
    <property type="match status" value="1"/>
</dbReference>
<evidence type="ECO:0000259" key="5">
    <source>
        <dbReference type="PROSITE" id="PS51078"/>
    </source>
</evidence>
<dbReference type="EMBL" id="JABEQJ010000023">
    <property type="protein sequence ID" value="MBB2161629.1"/>
    <property type="molecule type" value="Genomic_DNA"/>
</dbReference>
<dbReference type="AlphaFoldDB" id="A0A7W4IF54"/>
<dbReference type="SUPFAM" id="SSF55781">
    <property type="entry name" value="GAF domain-like"/>
    <property type="match status" value="1"/>
</dbReference>
<keyword evidence="3" id="KW-0804">Transcription</keyword>
<dbReference type="Gene3D" id="3.30.450.40">
    <property type="match status" value="1"/>
</dbReference>
<evidence type="ECO:0000256" key="1">
    <source>
        <dbReference type="ARBA" id="ARBA00023015"/>
    </source>
</evidence>
<dbReference type="InterPro" id="IPR014757">
    <property type="entry name" value="Tscrpt_reg_IclR_C"/>
</dbReference>
<dbReference type="SMART" id="SM00346">
    <property type="entry name" value="HTH_ICLR"/>
    <property type="match status" value="1"/>
</dbReference>
<dbReference type="Proteomes" id="UP000589085">
    <property type="component" value="Unassembled WGS sequence"/>
</dbReference>